<feature type="binding site" evidence="3">
    <location>
        <position position="236"/>
    </location>
    <ligand>
        <name>NADP(+)</name>
        <dbReference type="ChEBI" id="CHEBI:58349"/>
    </ligand>
</feature>
<feature type="binding site" evidence="3">
    <location>
        <position position="243"/>
    </location>
    <ligand>
        <name>shikimate</name>
        <dbReference type="ChEBI" id="CHEBI:36208"/>
    </ligand>
</feature>
<dbReference type="GO" id="GO:0019632">
    <property type="term" value="P:shikimate metabolic process"/>
    <property type="evidence" value="ECO:0007669"/>
    <property type="project" value="TreeGrafter"/>
</dbReference>
<dbReference type="InterPro" id="IPR013708">
    <property type="entry name" value="Shikimate_DH-bd_N"/>
</dbReference>
<dbReference type="CDD" id="cd01065">
    <property type="entry name" value="NAD_bind_Shikimate_DH"/>
    <property type="match status" value="1"/>
</dbReference>
<accession>A0A660KZI9</accession>
<evidence type="ECO:0000256" key="1">
    <source>
        <dbReference type="ARBA" id="ARBA00004871"/>
    </source>
</evidence>
<keyword evidence="3" id="KW-0521">NADP</keyword>
<organism evidence="5 6">
    <name type="scientific">Solirubrobacter pauli</name>
    <dbReference type="NCBI Taxonomy" id="166793"/>
    <lineage>
        <taxon>Bacteria</taxon>
        <taxon>Bacillati</taxon>
        <taxon>Actinomycetota</taxon>
        <taxon>Thermoleophilia</taxon>
        <taxon>Solirubrobacterales</taxon>
        <taxon>Solirubrobacteraceae</taxon>
        <taxon>Solirubrobacter</taxon>
    </lineage>
</organism>
<dbReference type="HAMAP" id="MF_00222">
    <property type="entry name" value="Shikimate_DH_AroE"/>
    <property type="match status" value="1"/>
</dbReference>
<dbReference type="GO" id="GO:0009073">
    <property type="term" value="P:aromatic amino acid family biosynthetic process"/>
    <property type="evidence" value="ECO:0007669"/>
    <property type="project" value="UniProtKB-KW"/>
</dbReference>
<protein>
    <recommendedName>
        <fullName evidence="3">Shikimate dehydrogenase (NADP(+))</fullName>
        <shortName evidence="3">SDH</shortName>
        <ecNumber evidence="3">1.1.1.25</ecNumber>
    </recommendedName>
</protein>
<dbReference type="GO" id="GO:0004764">
    <property type="term" value="F:shikimate 3-dehydrogenase (NADP+) activity"/>
    <property type="evidence" value="ECO:0007669"/>
    <property type="project" value="UniProtKB-UniRule"/>
</dbReference>
<dbReference type="InterPro" id="IPR022893">
    <property type="entry name" value="Shikimate_DH_fam"/>
</dbReference>
<evidence type="ECO:0000313" key="6">
    <source>
        <dbReference type="Proteomes" id="UP000278962"/>
    </source>
</evidence>
<dbReference type="InterPro" id="IPR036291">
    <property type="entry name" value="NAD(P)-bd_dom_sf"/>
</dbReference>
<comment type="subunit">
    <text evidence="3">Homodimer.</text>
</comment>
<evidence type="ECO:0000259" key="4">
    <source>
        <dbReference type="Pfam" id="PF08501"/>
    </source>
</evidence>
<reference evidence="5 6" key="1">
    <citation type="submission" date="2018-10" db="EMBL/GenBank/DDBJ databases">
        <title>Genomic Encyclopedia of Archaeal and Bacterial Type Strains, Phase II (KMG-II): from individual species to whole genera.</title>
        <authorList>
            <person name="Goeker M."/>
        </authorList>
    </citation>
    <scope>NUCLEOTIDE SEQUENCE [LARGE SCALE GENOMIC DNA]</scope>
    <source>
        <strain evidence="5 6">DSM 14954</strain>
    </source>
</reference>
<dbReference type="GO" id="GO:0005829">
    <property type="term" value="C:cytosol"/>
    <property type="evidence" value="ECO:0007669"/>
    <property type="project" value="TreeGrafter"/>
</dbReference>
<dbReference type="Gene3D" id="3.40.50.720">
    <property type="entry name" value="NAD(P)-binding Rossmann-like Domain"/>
    <property type="match status" value="1"/>
</dbReference>
<evidence type="ECO:0000313" key="5">
    <source>
        <dbReference type="EMBL" id="RKQ86099.1"/>
    </source>
</evidence>
<name>A0A660KZI9_9ACTN</name>
<comment type="pathway">
    <text evidence="1 3">Metabolic intermediate biosynthesis; chorismate biosynthesis; chorismate from D-erythrose 4-phosphate and phosphoenolpyruvate: step 4/7.</text>
</comment>
<dbReference type="UniPathway" id="UPA00053">
    <property type="reaction ID" value="UER00087"/>
</dbReference>
<feature type="binding site" evidence="3">
    <location>
        <begin position="18"/>
        <end position="20"/>
    </location>
    <ligand>
        <name>shikimate</name>
        <dbReference type="ChEBI" id="CHEBI:36208"/>
    </ligand>
</feature>
<dbReference type="PANTHER" id="PTHR21089:SF1">
    <property type="entry name" value="BIFUNCTIONAL 3-DEHYDROQUINATE DEHYDRATASE_SHIKIMATE DEHYDROGENASE, CHLOROPLASTIC"/>
    <property type="match status" value="1"/>
</dbReference>
<dbReference type="PANTHER" id="PTHR21089">
    <property type="entry name" value="SHIKIMATE DEHYDROGENASE"/>
    <property type="match status" value="1"/>
</dbReference>
<comment type="caution">
    <text evidence="3">Lacks conserved residue(s) required for the propagation of feature annotation.</text>
</comment>
<dbReference type="Proteomes" id="UP000278962">
    <property type="component" value="Unassembled WGS sequence"/>
</dbReference>
<keyword evidence="2 3" id="KW-0057">Aromatic amino acid biosynthesis</keyword>
<dbReference type="Gene3D" id="3.40.50.10860">
    <property type="entry name" value="Leucine Dehydrogenase, chain A, domain 1"/>
    <property type="match status" value="1"/>
</dbReference>
<comment type="function">
    <text evidence="3">Involved in the biosynthesis of the chorismate, which leads to the biosynthesis of aromatic amino acids. Catalyzes the reversible NADPH linked reduction of 3-dehydroshikimate (DHSA) to yield shikimate (SA).</text>
</comment>
<comment type="catalytic activity">
    <reaction evidence="3">
        <text>shikimate + NADP(+) = 3-dehydroshikimate + NADPH + H(+)</text>
        <dbReference type="Rhea" id="RHEA:17737"/>
        <dbReference type="ChEBI" id="CHEBI:15378"/>
        <dbReference type="ChEBI" id="CHEBI:16630"/>
        <dbReference type="ChEBI" id="CHEBI:36208"/>
        <dbReference type="ChEBI" id="CHEBI:57783"/>
        <dbReference type="ChEBI" id="CHEBI:58349"/>
        <dbReference type="EC" id="1.1.1.25"/>
    </reaction>
</comment>
<feature type="binding site" evidence="3">
    <location>
        <position position="215"/>
    </location>
    <ligand>
        <name>shikimate</name>
        <dbReference type="ChEBI" id="CHEBI:36208"/>
    </ligand>
</feature>
<dbReference type="GO" id="GO:0009423">
    <property type="term" value="P:chorismate biosynthetic process"/>
    <property type="evidence" value="ECO:0007669"/>
    <property type="project" value="UniProtKB-UniRule"/>
</dbReference>
<evidence type="ECO:0000256" key="3">
    <source>
        <dbReference type="HAMAP-Rule" id="MF_00222"/>
    </source>
</evidence>
<feature type="binding site" evidence="3">
    <location>
        <position position="106"/>
    </location>
    <ligand>
        <name>shikimate</name>
        <dbReference type="ChEBI" id="CHEBI:36208"/>
    </ligand>
</feature>
<gene>
    <name evidence="3" type="primary">aroE</name>
    <name evidence="5" type="ORF">C8N24_4108</name>
</gene>
<comment type="caution">
    <text evidence="5">The sequence shown here is derived from an EMBL/GenBank/DDBJ whole genome shotgun (WGS) entry which is preliminary data.</text>
</comment>
<feature type="binding site" evidence="3">
    <location>
        <position position="213"/>
    </location>
    <ligand>
        <name>NADP(+)</name>
        <dbReference type="ChEBI" id="CHEBI:58349"/>
    </ligand>
</feature>
<dbReference type="NCBIfam" id="NF009201">
    <property type="entry name" value="PRK12549.1"/>
    <property type="match status" value="1"/>
</dbReference>
<feature type="binding site" evidence="3">
    <location>
        <begin position="130"/>
        <end position="134"/>
    </location>
    <ligand>
        <name>NADP(+)</name>
        <dbReference type="ChEBI" id="CHEBI:58349"/>
    </ligand>
</feature>
<evidence type="ECO:0000256" key="2">
    <source>
        <dbReference type="ARBA" id="ARBA00023141"/>
    </source>
</evidence>
<feature type="active site" description="Proton acceptor" evidence="3">
    <location>
        <position position="69"/>
    </location>
</feature>
<comment type="similarity">
    <text evidence="3">Belongs to the shikimate dehydrogenase family.</text>
</comment>
<keyword evidence="3" id="KW-0560">Oxidoreductase</keyword>
<feature type="domain" description="Shikimate dehydrogenase substrate binding N-terminal" evidence="4">
    <location>
        <begin position="10"/>
        <end position="92"/>
    </location>
</feature>
<feature type="binding site" evidence="3">
    <location>
        <position position="90"/>
    </location>
    <ligand>
        <name>shikimate</name>
        <dbReference type="ChEBI" id="CHEBI:36208"/>
    </ligand>
</feature>
<dbReference type="SUPFAM" id="SSF53223">
    <property type="entry name" value="Aminoacid dehydrogenase-like, N-terminal domain"/>
    <property type="match status" value="1"/>
</dbReference>
<dbReference type="NCBIfam" id="NF001319">
    <property type="entry name" value="PRK00258.3-3"/>
    <property type="match status" value="1"/>
</dbReference>
<dbReference type="AlphaFoldDB" id="A0A660KZI9"/>
<keyword evidence="3" id="KW-0028">Amino-acid biosynthesis</keyword>
<sequence>MFRRSHLVGLVGAGIDASLSPALHEAEAAAQGLDYEYRLLDIDGHELGALLAQAREAGYSGVNVTHPCKQDVVAFLDDLSPEAAALDAVNTVVFEADGRAVGHNTDASGFLEAFRRGLPDAALDKVVVLGAGGAGSAVAHAALRLGARELVIVDTDSTRAAALANRLGARTGALDQLDDADGLIHATPTGMAAHPGLPLDEERLRPELWVAEVVYRPLETELLRTARELGCRTLDGGGMAVMQAAGAFERFTGVAPDRERMVRHFARLVEMALR</sequence>
<dbReference type="RefSeq" id="WP_121253549.1">
    <property type="nucleotide sequence ID" value="NZ_RBIL01000002.1"/>
</dbReference>
<dbReference type="OrthoDB" id="9776868at2"/>
<dbReference type="GO" id="GO:0008652">
    <property type="term" value="P:amino acid biosynthetic process"/>
    <property type="evidence" value="ECO:0007669"/>
    <property type="project" value="UniProtKB-KW"/>
</dbReference>
<keyword evidence="6" id="KW-1185">Reference proteome</keyword>
<dbReference type="SUPFAM" id="SSF51735">
    <property type="entry name" value="NAD(P)-binding Rossmann-fold domains"/>
    <property type="match status" value="1"/>
</dbReference>
<dbReference type="Pfam" id="PF08501">
    <property type="entry name" value="Shikimate_dh_N"/>
    <property type="match status" value="1"/>
</dbReference>
<feature type="binding site" evidence="3">
    <location>
        <position position="65"/>
    </location>
    <ligand>
        <name>shikimate</name>
        <dbReference type="ChEBI" id="CHEBI:36208"/>
    </ligand>
</feature>
<dbReference type="InterPro" id="IPR046346">
    <property type="entry name" value="Aminoacid_DH-like_N_sf"/>
</dbReference>
<dbReference type="EC" id="1.1.1.25" evidence="3"/>
<proteinExistence type="inferred from homology"/>
<dbReference type="EMBL" id="RBIL01000002">
    <property type="protein sequence ID" value="RKQ86099.1"/>
    <property type="molecule type" value="Genomic_DNA"/>
</dbReference>
<dbReference type="GO" id="GO:0050661">
    <property type="term" value="F:NADP binding"/>
    <property type="evidence" value="ECO:0007669"/>
    <property type="project" value="TreeGrafter"/>
</dbReference>